<sequence>MSSDAPIETLVDELKTDYHRSQFESLFKRKTAHLSGPEKLKLRMQITELAKPALGVVDLRKKIPAEVEPYTFQGRTHYFDLTARKIFEEGLRAYKGVFTNDTKAKILALKAHHQKLAEHKAQEQEEQDNALDNFVAGYEYKRSEERVNLVTAVKMELADGQRLNAMTVDVSHSGVQLKLPFEQQLTGLKHARVTLYFCGFSDDFTFDANTGYEYRVVGVKNRDTCLYLRLKRFDESSDDDLSLLLSDIVTKSRRRYKINVEHVAQQVIARGHENYWFNAIQALPILLSNNSSTFAVIRTAANQTLLNSWQQHQGDLLAELLEQTWVQTSVSVLKDSRKETRRQVTFFRISLPVNKVWREYLLPLQALQTDKSLMATLSALRAAGYGTRCYQLTITHSNEKQLIYSELNAIRTPLWQNKTDEKPDLSRLQDYRSKGAEKLNFKRLSDESSAKHKIFPHVLSNALFLYKRGVEWKPELAGLMSLTEGLPTLFNETEFWLANGDRILGGRRLSSHIRQKLRQLSDGNEFSSRILILRVSSALQKEAVMGRDIGEYESFEEAAEYIRFLNDNSNFVAVLVSAQPCANRFPEELSESLSYIHRYLPHRAKELEHNFSQLQAVMTLTDVTQTLIDLSELTVPS</sequence>
<comment type="caution">
    <text evidence="3">The sequence shown here is derived from an EMBL/GenBank/DDBJ whole genome shotgun (WGS) entry which is preliminary data.</text>
</comment>
<gene>
    <name evidence="2" type="ORF">JHC10_00060</name>
    <name evidence="3" type="ORF">JHC11_03975</name>
</gene>
<evidence type="ECO:0000259" key="1">
    <source>
        <dbReference type="Pfam" id="PF07238"/>
    </source>
</evidence>
<dbReference type="AlphaFoldDB" id="A0A8I1KGN7"/>
<evidence type="ECO:0000313" key="3">
    <source>
        <dbReference type="EMBL" id="MBJ7315152.1"/>
    </source>
</evidence>
<accession>A0A8I1KGN7</accession>
<evidence type="ECO:0000313" key="5">
    <source>
        <dbReference type="Proteomes" id="UP000655994"/>
    </source>
</evidence>
<evidence type="ECO:0000313" key="4">
    <source>
        <dbReference type="Proteomes" id="UP000621390"/>
    </source>
</evidence>
<name>A0A8I1KGN7_9GAMM</name>
<dbReference type="GO" id="GO:0035438">
    <property type="term" value="F:cyclic-di-GMP binding"/>
    <property type="evidence" value="ECO:0007669"/>
    <property type="project" value="InterPro"/>
</dbReference>
<dbReference type="RefSeq" id="WP_199493039.1">
    <property type="nucleotide sequence ID" value="NZ_JAEMOO010000018.1"/>
</dbReference>
<keyword evidence="5" id="KW-1185">Reference proteome</keyword>
<organism evidence="3 4">
    <name type="scientific">Idiomarina abyssalis</name>
    <dbReference type="NCBI Taxonomy" id="86102"/>
    <lineage>
        <taxon>Bacteria</taxon>
        <taxon>Pseudomonadati</taxon>
        <taxon>Pseudomonadota</taxon>
        <taxon>Gammaproteobacteria</taxon>
        <taxon>Alteromonadales</taxon>
        <taxon>Idiomarinaceae</taxon>
        <taxon>Idiomarina</taxon>
    </lineage>
</organism>
<feature type="domain" description="PilZ" evidence="1">
    <location>
        <begin position="141"/>
        <end position="241"/>
    </location>
</feature>
<dbReference type="Proteomes" id="UP000655994">
    <property type="component" value="Unassembled WGS sequence"/>
</dbReference>
<dbReference type="Gene3D" id="2.40.10.220">
    <property type="entry name" value="predicted glycosyltransferase like domains"/>
    <property type="match status" value="1"/>
</dbReference>
<evidence type="ECO:0000313" key="2">
    <source>
        <dbReference type="EMBL" id="MBJ7265328.1"/>
    </source>
</evidence>
<dbReference type="InterPro" id="IPR009875">
    <property type="entry name" value="PilZ_domain"/>
</dbReference>
<dbReference type="EMBL" id="JAEMOP010000002">
    <property type="protein sequence ID" value="MBJ7315152.1"/>
    <property type="molecule type" value="Genomic_DNA"/>
</dbReference>
<protein>
    <submittedName>
        <fullName evidence="3">PilZ domain-containing protein</fullName>
    </submittedName>
</protein>
<proteinExistence type="predicted"/>
<dbReference type="Proteomes" id="UP000621390">
    <property type="component" value="Unassembled WGS sequence"/>
</dbReference>
<reference evidence="3 5" key="1">
    <citation type="submission" date="2020-09" db="EMBL/GenBank/DDBJ databases">
        <title>Draft Genomes of Bacterial Isolates from North Pond Shallow Sediments.</title>
        <authorList>
            <person name="Kiel Reese B."/>
            <person name="Mullis M."/>
            <person name="Weisend R.E."/>
        </authorList>
    </citation>
    <scope>NUCLEOTIDE SEQUENCE</scope>
    <source>
        <strain evidence="3">KJE-2</strain>
        <strain evidence="2 5">KJE-3</strain>
    </source>
</reference>
<dbReference type="Pfam" id="PF07238">
    <property type="entry name" value="PilZ"/>
    <property type="match status" value="1"/>
</dbReference>
<dbReference type="EMBL" id="JAEMOS010000001">
    <property type="protein sequence ID" value="MBJ7265328.1"/>
    <property type="molecule type" value="Genomic_DNA"/>
</dbReference>